<organism evidence="1 2">
    <name type="scientific">Ochrobactrum soli</name>
    <dbReference type="NCBI Taxonomy" id="2448455"/>
    <lineage>
        <taxon>Bacteria</taxon>
        <taxon>Pseudomonadati</taxon>
        <taxon>Pseudomonadota</taxon>
        <taxon>Alphaproteobacteria</taxon>
        <taxon>Hyphomicrobiales</taxon>
        <taxon>Brucellaceae</taxon>
        <taxon>Brucella/Ochrobactrum group</taxon>
        <taxon>Ochrobactrum</taxon>
    </lineage>
</organism>
<evidence type="ECO:0000313" key="1">
    <source>
        <dbReference type="EMBL" id="SPL64425.1"/>
    </source>
</evidence>
<gene>
    <name evidence="1" type="ORF">OHAE_292</name>
</gene>
<proteinExistence type="predicted"/>
<dbReference type="Proteomes" id="UP000246073">
    <property type="component" value="Unassembled WGS sequence"/>
</dbReference>
<protein>
    <submittedName>
        <fullName evidence="1">Uncharacterized protein</fullName>
    </submittedName>
</protein>
<reference evidence="2" key="1">
    <citation type="submission" date="2017-12" db="EMBL/GenBank/DDBJ databases">
        <authorList>
            <person name="Diaz M."/>
        </authorList>
    </citation>
    <scope>NUCLEOTIDE SEQUENCE [LARGE SCALE GENOMIC DNA]</scope>
    <source>
        <strain evidence="2">FI11154</strain>
    </source>
</reference>
<sequence length="81" mass="9160">MPYVANNQESVDAFYAKNGPCCAGCDYWRYINPLVGECVRFPPNQHHDAAEGLGLQHCSLPRSTSNLTKRSHWCGEFKDEQ</sequence>
<dbReference type="AlphaFoldDB" id="A0A2P9HK13"/>
<name>A0A2P9HK13_9HYPH</name>
<dbReference type="EMBL" id="OOFM01000005">
    <property type="protein sequence ID" value="SPL64425.1"/>
    <property type="molecule type" value="Genomic_DNA"/>
</dbReference>
<evidence type="ECO:0000313" key="2">
    <source>
        <dbReference type="Proteomes" id="UP000246073"/>
    </source>
</evidence>
<accession>A0A2P9HK13</accession>
<dbReference type="RefSeq" id="WP_109368283.1">
    <property type="nucleotide sequence ID" value="NZ_OOFM01000005.1"/>
</dbReference>